<dbReference type="InterPro" id="IPR002577">
    <property type="entry name" value="HTH_HxlR"/>
</dbReference>
<dbReference type="Pfam" id="PF01638">
    <property type="entry name" value="HxlR"/>
    <property type="match status" value="1"/>
</dbReference>
<evidence type="ECO:0000313" key="6">
    <source>
        <dbReference type="Proteomes" id="UP000660110"/>
    </source>
</evidence>
<evidence type="ECO:0000256" key="2">
    <source>
        <dbReference type="ARBA" id="ARBA00023125"/>
    </source>
</evidence>
<dbReference type="GO" id="GO:0003677">
    <property type="term" value="F:DNA binding"/>
    <property type="evidence" value="ECO:0007669"/>
    <property type="project" value="UniProtKB-KW"/>
</dbReference>
<name>A0A917EVD1_HALAA</name>
<evidence type="ECO:0000259" key="4">
    <source>
        <dbReference type="PROSITE" id="PS51118"/>
    </source>
</evidence>
<organism evidence="5 6">
    <name type="scientific">Halobacillus andaensis</name>
    <dbReference type="NCBI Taxonomy" id="1176239"/>
    <lineage>
        <taxon>Bacteria</taxon>
        <taxon>Bacillati</taxon>
        <taxon>Bacillota</taxon>
        <taxon>Bacilli</taxon>
        <taxon>Bacillales</taxon>
        <taxon>Bacillaceae</taxon>
        <taxon>Halobacillus</taxon>
    </lineage>
</organism>
<keyword evidence="6" id="KW-1185">Reference proteome</keyword>
<dbReference type="AlphaFoldDB" id="A0A917EVD1"/>
<evidence type="ECO:0000256" key="3">
    <source>
        <dbReference type="ARBA" id="ARBA00023163"/>
    </source>
</evidence>
<dbReference type="InterPro" id="IPR036390">
    <property type="entry name" value="WH_DNA-bd_sf"/>
</dbReference>
<dbReference type="Proteomes" id="UP000660110">
    <property type="component" value="Unassembled WGS sequence"/>
</dbReference>
<proteinExistence type="predicted"/>
<dbReference type="SUPFAM" id="SSF46785">
    <property type="entry name" value="Winged helix' DNA-binding domain"/>
    <property type="match status" value="1"/>
</dbReference>
<sequence length="131" mass="15197">MKDREAGIDITLEVVCGKWKGIILWELLHEEKLRFNELRRSIDGKISSRILSRELRKLIDDGLVERIDYKTVPPRVEYRLTSYGHTTSSFLESMNKWGLAHKQMNASKSEMAEIINSEKTELNMSNSKKAD</sequence>
<evidence type="ECO:0000256" key="1">
    <source>
        <dbReference type="ARBA" id="ARBA00023015"/>
    </source>
</evidence>
<evidence type="ECO:0000313" key="5">
    <source>
        <dbReference type="EMBL" id="GGF19963.1"/>
    </source>
</evidence>
<dbReference type="PANTHER" id="PTHR33204:SF29">
    <property type="entry name" value="TRANSCRIPTIONAL REGULATOR"/>
    <property type="match status" value="1"/>
</dbReference>
<keyword evidence="3" id="KW-0804">Transcription</keyword>
<feature type="domain" description="HTH hxlR-type" evidence="4">
    <location>
        <begin position="6"/>
        <end position="106"/>
    </location>
</feature>
<keyword evidence="2" id="KW-0238">DNA-binding</keyword>
<dbReference type="RefSeq" id="WP_188377195.1">
    <property type="nucleotide sequence ID" value="NZ_BMEL01000002.1"/>
</dbReference>
<dbReference type="PROSITE" id="PS51118">
    <property type="entry name" value="HTH_HXLR"/>
    <property type="match status" value="1"/>
</dbReference>
<protein>
    <recommendedName>
        <fullName evidence="4">HTH hxlR-type domain-containing protein</fullName>
    </recommendedName>
</protein>
<comment type="caution">
    <text evidence="5">The sequence shown here is derived from an EMBL/GenBank/DDBJ whole genome shotgun (WGS) entry which is preliminary data.</text>
</comment>
<dbReference type="InterPro" id="IPR036388">
    <property type="entry name" value="WH-like_DNA-bd_sf"/>
</dbReference>
<keyword evidence="1" id="KW-0805">Transcription regulation</keyword>
<dbReference type="Gene3D" id="1.10.10.10">
    <property type="entry name" value="Winged helix-like DNA-binding domain superfamily/Winged helix DNA-binding domain"/>
    <property type="match status" value="1"/>
</dbReference>
<reference evidence="5" key="1">
    <citation type="journal article" date="2014" name="Int. J. Syst. Evol. Microbiol.">
        <title>Complete genome sequence of Corynebacterium casei LMG S-19264T (=DSM 44701T), isolated from a smear-ripened cheese.</title>
        <authorList>
            <consortium name="US DOE Joint Genome Institute (JGI-PGF)"/>
            <person name="Walter F."/>
            <person name="Albersmeier A."/>
            <person name="Kalinowski J."/>
            <person name="Ruckert C."/>
        </authorList>
    </citation>
    <scope>NUCLEOTIDE SEQUENCE</scope>
    <source>
        <strain evidence="5">CGMCC 1.12153</strain>
    </source>
</reference>
<dbReference type="EMBL" id="BMEL01000002">
    <property type="protein sequence ID" value="GGF19963.1"/>
    <property type="molecule type" value="Genomic_DNA"/>
</dbReference>
<gene>
    <name evidence="5" type="ORF">GCM10010954_18430</name>
</gene>
<dbReference type="PANTHER" id="PTHR33204">
    <property type="entry name" value="TRANSCRIPTIONAL REGULATOR, MARR FAMILY"/>
    <property type="match status" value="1"/>
</dbReference>
<reference evidence="5" key="2">
    <citation type="submission" date="2020-09" db="EMBL/GenBank/DDBJ databases">
        <authorList>
            <person name="Sun Q."/>
            <person name="Zhou Y."/>
        </authorList>
    </citation>
    <scope>NUCLEOTIDE SEQUENCE</scope>
    <source>
        <strain evidence="5">CGMCC 1.12153</strain>
    </source>
</reference>
<accession>A0A917EVD1</accession>